<dbReference type="Proteomes" id="UP000264589">
    <property type="component" value="Unassembled WGS sequence"/>
</dbReference>
<sequence length="249" mass="27410">MPRYRIEVEYDGTPFCGWQRQSNGYSVQEALEDAGAALSQGPAMAMGAGRTDSGVHAIAMTAHIDIEKDMPADTVRDGLNFYMRAHPATVLTAEPVSDDWHARFCCTQRHYLYRVLRRRARPALLANRVWQVASPLDVEAMAQGAAHLVGKHDFTTFRSANCQSASPVKTLNEISVTTEGEEIHFRLSARSFLHNQVRSFVGTLIQVGLGKWTPDNVKTALEAADRTACGPVAPASGLYFVKADYDEPI</sequence>
<comment type="caution">
    <text evidence="4">Lacks conserved residue(s) required for the propagation of feature annotation.</text>
</comment>
<evidence type="ECO:0000313" key="10">
    <source>
        <dbReference type="Proteomes" id="UP000264589"/>
    </source>
</evidence>
<dbReference type="InterPro" id="IPR020095">
    <property type="entry name" value="PsdUridine_synth_TruA_C"/>
</dbReference>
<comment type="similarity">
    <text evidence="1 4 7">Belongs to the tRNA pseudouridine synthase TruA family.</text>
</comment>
<dbReference type="NCBIfam" id="TIGR00071">
    <property type="entry name" value="hisT_truA"/>
    <property type="match status" value="1"/>
</dbReference>
<evidence type="ECO:0000256" key="1">
    <source>
        <dbReference type="ARBA" id="ARBA00009375"/>
    </source>
</evidence>
<dbReference type="EMBL" id="QUQO01000001">
    <property type="protein sequence ID" value="RFB05547.1"/>
    <property type="molecule type" value="Genomic_DNA"/>
</dbReference>
<dbReference type="GO" id="GO:0031119">
    <property type="term" value="P:tRNA pseudouridine synthesis"/>
    <property type="evidence" value="ECO:0007669"/>
    <property type="project" value="UniProtKB-UniRule"/>
</dbReference>
<accession>A0A371RJB9</accession>
<dbReference type="PIRSF" id="PIRSF001430">
    <property type="entry name" value="tRNA_psdUrid_synth"/>
    <property type="match status" value="1"/>
</dbReference>
<feature type="domain" description="Pseudouridine synthase I TruA alpha/beta" evidence="8">
    <location>
        <begin position="8"/>
        <end position="104"/>
    </location>
</feature>
<dbReference type="CDD" id="cd02570">
    <property type="entry name" value="PseudoU_synth_EcTruA"/>
    <property type="match status" value="1"/>
</dbReference>
<evidence type="ECO:0000313" key="9">
    <source>
        <dbReference type="EMBL" id="RFB05547.1"/>
    </source>
</evidence>
<dbReference type="SUPFAM" id="SSF55120">
    <property type="entry name" value="Pseudouridine synthase"/>
    <property type="match status" value="1"/>
</dbReference>
<dbReference type="FunCoup" id="A0A371RJB9">
    <property type="interactions" value="487"/>
</dbReference>
<feature type="binding site" evidence="4 6">
    <location>
        <position position="111"/>
    </location>
    <ligand>
        <name>substrate</name>
    </ligand>
</feature>
<dbReference type="Gene3D" id="3.30.70.660">
    <property type="entry name" value="Pseudouridine synthase I, catalytic domain, C-terminal subdomain"/>
    <property type="match status" value="1"/>
</dbReference>
<dbReference type="InterPro" id="IPR020097">
    <property type="entry name" value="PsdUridine_synth_TruA_a/b_dom"/>
</dbReference>
<keyword evidence="3 4" id="KW-0413">Isomerase</keyword>
<evidence type="ECO:0000256" key="7">
    <source>
        <dbReference type="RuleBase" id="RU003792"/>
    </source>
</evidence>
<gene>
    <name evidence="4 9" type="primary">truA</name>
    <name evidence="9" type="ORF">DX908_09895</name>
</gene>
<dbReference type="InParanoid" id="A0A371RJB9"/>
<dbReference type="OrthoDB" id="9811823at2"/>
<evidence type="ECO:0000259" key="8">
    <source>
        <dbReference type="Pfam" id="PF01416"/>
    </source>
</evidence>
<dbReference type="Pfam" id="PF01416">
    <property type="entry name" value="PseudoU_synth_1"/>
    <property type="match status" value="2"/>
</dbReference>
<name>A0A371RJB9_9PROT</name>
<comment type="function">
    <text evidence="4">Formation of pseudouridine at positions 38, 39 and 40 in the anticodon stem and loop of transfer RNAs.</text>
</comment>
<dbReference type="InterPro" id="IPR020103">
    <property type="entry name" value="PsdUridine_synth_cat_dom_sf"/>
</dbReference>
<dbReference type="AlphaFoldDB" id="A0A371RJB9"/>
<feature type="active site" description="Nucleophile" evidence="4 5">
    <location>
        <position position="52"/>
    </location>
</feature>
<dbReference type="HAMAP" id="MF_00171">
    <property type="entry name" value="TruA"/>
    <property type="match status" value="1"/>
</dbReference>
<dbReference type="InterPro" id="IPR001406">
    <property type="entry name" value="PsdUridine_synth_TruA"/>
</dbReference>
<comment type="caution">
    <text evidence="9">The sequence shown here is derived from an EMBL/GenBank/DDBJ whole genome shotgun (WGS) entry which is preliminary data.</text>
</comment>
<dbReference type="InterPro" id="IPR020094">
    <property type="entry name" value="TruA/RsuA/RluB/E/F_N"/>
</dbReference>
<evidence type="ECO:0000256" key="3">
    <source>
        <dbReference type="ARBA" id="ARBA00023235"/>
    </source>
</evidence>
<organism evidence="9 10">
    <name type="scientific">Parvularcula marina</name>
    <dbReference type="NCBI Taxonomy" id="2292771"/>
    <lineage>
        <taxon>Bacteria</taxon>
        <taxon>Pseudomonadati</taxon>
        <taxon>Pseudomonadota</taxon>
        <taxon>Alphaproteobacteria</taxon>
        <taxon>Parvularculales</taxon>
        <taxon>Parvularculaceae</taxon>
        <taxon>Parvularcula</taxon>
    </lineage>
</organism>
<dbReference type="GO" id="GO:0003723">
    <property type="term" value="F:RNA binding"/>
    <property type="evidence" value="ECO:0007669"/>
    <property type="project" value="InterPro"/>
</dbReference>
<protein>
    <recommendedName>
        <fullName evidence="4">tRNA pseudouridine synthase A</fullName>
        <ecNumber evidence="4">5.4.99.12</ecNumber>
    </recommendedName>
    <alternativeName>
        <fullName evidence="4">tRNA pseudouridine(38-40) synthase</fullName>
    </alternativeName>
    <alternativeName>
        <fullName evidence="4">tRNA pseudouridylate synthase I</fullName>
    </alternativeName>
    <alternativeName>
        <fullName evidence="4">tRNA-uridine isomerase I</fullName>
    </alternativeName>
</protein>
<evidence type="ECO:0000256" key="2">
    <source>
        <dbReference type="ARBA" id="ARBA00022694"/>
    </source>
</evidence>
<reference evidence="9 10" key="1">
    <citation type="submission" date="2018-08" db="EMBL/GenBank/DDBJ databases">
        <title>Parvularcula sp. SM1705, isolated from surface water of the South Sea China.</title>
        <authorList>
            <person name="Sun L."/>
        </authorList>
    </citation>
    <scope>NUCLEOTIDE SEQUENCE [LARGE SCALE GENOMIC DNA]</scope>
    <source>
        <strain evidence="9 10">SM1705</strain>
    </source>
</reference>
<dbReference type="RefSeq" id="WP_116392180.1">
    <property type="nucleotide sequence ID" value="NZ_QUQO01000001.1"/>
</dbReference>
<keyword evidence="2 4" id="KW-0819">tRNA processing</keyword>
<evidence type="ECO:0000256" key="5">
    <source>
        <dbReference type="PIRSR" id="PIRSR001430-1"/>
    </source>
</evidence>
<comment type="catalytic activity">
    <reaction evidence="4 7">
        <text>uridine(38/39/40) in tRNA = pseudouridine(38/39/40) in tRNA</text>
        <dbReference type="Rhea" id="RHEA:22376"/>
        <dbReference type="Rhea" id="RHEA-COMP:10085"/>
        <dbReference type="Rhea" id="RHEA-COMP:10087"/>
        <dbReference type="ChEBI" id="CHEBI:65314"/>
        <dbReference type="ChEBI" id="CHEBI:65315"/>
        <dbReference type="EC" id="5.4.99.12"/>
    </reaction>
</comment>
<proteinExistence type="inferred from homology"/>
<comment type="subunit">
    <text evidence="4">Homodimer.</text>
</comment>
<dbReference type="PANTHER" id="PTHR11142">
    <property type="entry name" value="PSEUDOURIDYLATE SYNTHASE"/>
    <property type="match status" value="1"/>
</dbReference>
<keyword evidence="10" id="KW-1185">Reference proteome</keyword>
<evidence type="ECO:0000256" key="6">
    <source>
        <dbReference type="PIRSR" id="PIRSR001430-2"/>
    </source>
</evidence>
<dbReference type="PANTHER" id="PTHR11142:SF0">
    <property type="entry name" value="TRNA PSEUDOURIDINE SYNTHASE-LIKE 1"/>
    <property type="match status" value="1"/>
</dbReference>
<evidence type="ECO:0000256" key="4">
    <source>
        <dbReference type="HAMAP-Rule" id="MF_00171"/>
    </source>
</evidence>
<dbReference type="Gene3D" id="3.30.70.580">
    <property type="entry name" value="Pseudouridine synthase I, catalytic domain, N-terminal subdomain"/>
    <property type="match status" value="1"/>
</dbReference>
<dbReference type="EC" id="5.4.99.12" evidence="4"/>
<dbReference type="GO" id="GO:0160147">
    <property type="term" value="F:tRNA pseudouridine(38-40) synthase activity"/>
    <property type="evidence" value="ECO:0007669"/>
    <property type="project" value="UniProtKB-EC"/>
</dbReference>
<feature type="domain" description="Pseudouridine synthase I TruA alpha/beta" evidence="8">
    <location>
        <begin position="145"/>
        <end position="246"/>
    </location>
</feature>